<dbReference type="HOGENOM" id="CLU_2304461_0_0_11"/>
<dbReference type="EMBL" id="LK022848">
    <property type="protein sequence ID" value="CDR17738.1"/>
    <property type="molecule type" value="Genomic_DNA"/>
</dbReference>
<protein>
    <submittedName>
        <fullName evidence="1">Uncharacterized protein</fullName>
    </submittedName>
</protein>
<gene>
    <name evidence="1" type="ORF">SIRAN9713</name>
</gene>
<sequence>MVDSVSPHDVITLLFQKNVAAGEFHAETAADENQESRTFLAPHPFRSFVATRVDAPFDLHGLAVARIAGVLEVSEEPPPVQCRVLACIAHVHAVAHGAGR</sequence>
<organism evidence="1">
    <name type="scientific">Streptomyces iranensis</name>
    <dbReference type="NCBI Taxonomy" id="576784"/>
    <lineage>
        <taxon>Bacteria</taxon>
        <taxon>Bacillati</taxon>
        <taxon>Actinomycetota</taxon>
        <taxon>Actinomycetes</taxon>
        <taxon>Kitasatosporales</taxon>
        <taxon>Streptomycetaceae</taxon>
        <taxon>Streptomyces</taxon>
        <taxon>Streptomyces violaceusniger group</taxon>
    </lineage>
</organism>
<accession>A0A061A4I9</accession>
<proteinExistence type="predicted"/>
<dbReference type="AlphaFoldDB" id="A0A061A4I9"/>
<reference evidence="1" key="1">
    <citation type="submission" date="2014-05" db="EMBL/GenBank/DDBJ databases">
        <authorList>
            <person name="Horn Fabian"/>
        </authorList>
    </citation>
    <scope>NUCLEOTIDE SEQUENCE</scope>
</reference>
<name>A0A061A4I9_9ACTN</name>
<evidence type="ECO:0000313" key="1">
    <source>
        <dbReference type="EMBL" id="CDR17738.1"/>
    </source>
</evidence>